<name>A0A0D1EAD5_MYCMD</name>
<feature type="compositionally biased region" description="Polar residues" evidence="1">
    <location>
        <begin position="45"/>
        <end position="64"/>
    </location>
</feature>
<protein>
    <submittedName>
        <fullName evidence="2">Uncharacterized protein</fullName>
    </submittedName>
</protein>
<feature type="region of interest" description="Disordered" evidence="1">
    <location>
        <begin position="79"/>
        <end position="139"/>
    </location>
</feature>
<dbReference type="RefSeq" id="XP_011386450.1">
    <property type="nucleotide sequence ID" value="XM_011388148.1"/>
</dbReference>
<dbReference type="InParanoid" id="A0A0D1EAD5"/>
<dbReference type="OMA" id="HSAYKET"/>
<evidence type="ECO:0000256" key="1">
    <source>
        <dbReference type="SAM" id="MobiDB-lite"/>
    </source>
</evidence>
<dbReference type="eggNOG" id="ENOG502R273">
    <property type="taxonomic scope" value="Eukaryota"/>
</dbReference>
<accession>A0A0D1EAD5</accession>
<feature type="region of interest" description="Disordered" evidence="1">
    <location>
        <begin position="228"/>
        <end position="247"/>
    </location>
</feature>
<dbReference type="Proteomes" id="UP000000561">
    <property type="component" value="Chromosome 1"/>
</dbReference>
<dbReference type="EMBL" id="CM003140">
    <property type="protein sequence ID" value="KIS72221.1"/>
    <property type="molecule type" value="Genomic_DNA"/>
</dbReference>
<dbReference type="AlphaFoldDB" id="A0A0D1EAD5"/>
<sequence>MVTRIPNEDGTSHTPLNYFELHPRRLANSTRRDVQATLSSFRFSQNTVESPTSGTTEASSLINSSDDEEYVEPLCIMDASSRRPSVQRTSSAPEPSSSKSTLFVEPSDPSVLRPSLARSCSESRASGVLERRRRKLKSRSNALPSTLILDLANLPMTIGASNVGLLRAARKAIAEPTGFDWGRAAVSAPPSSNSSRFVTHQEQKPRMSSPFRTVKLATTMSLSASTASSTWRLPESPHADASPLPSRSCAGSYWSNRASSSEESEWDWALSGNARATHDALRYSTHKEKRAPVHDIWNQLPDWMSRRSSLGGRDADLSLRGPGLFNSLGMSKLTKDSAPASGGAAAPTPSALALSLSQASLSNLSPRNSISGRGRAAQASMCVP</sequence>
<dbReference type="VEuPathDB" id="FungiDB:UMAG_00636"/>
<dbReference type="GeneID" id="23561883"/>
<gene>
    <name evidence="2" type="ORF">UMAG_00636</name>
</gene>
<feature type="region of interest" description="Disordered" evidence="1">
    <location>
        <begin position="186"/>
        <end position="208"/>
    </location>
</feature>
<organism evidence="2 3">
    <name type="scientific">Mycosarcoma maydis</name>
    <name type="common">Corn smut fungus</name>
    <name type="synonym">Ustilago maydis</name>
    <dbReference type="NCBI Taxonomy" id="5270"/>
    <lineage>
        <taxon>Eukaryota</taxon>
        <taxon>Fungi</taxon>
        <taxon>Dikarya</taxon>
        <taxon>Basidiomycota</taxon>
        <taxon>Ustilaginomycotina</taxon>
        <taxon>Ustilaginomycetes</taxon>
        <taxon>Ustilaginales</taxon>
        <taxon>Ustilaginaceae</taxon>
        <taxon>Mycosarcoma</taxon>
    </lineage>
</organism>
<feature type="region of interest" description="Disordered" evidence="1">
    <location>
        <begin position="364"/>
        <end position="384"/>
    </location>
</feature>
<feature type="region of interest" description="Disordered" evidence="1">
    <location>
        <begin position="45"/>
        <end position="66"/>
    </location>
</feature>
<feature type="compositionally biased region" description="Low complexity" evidence="1">
    <location>
        <begin position="90"/>
        <end position="100"/>
    </location>
</feature>
<evidence type="ECO:0000313" key="2">
    <source>
        <dbReference type="EMBL" id="KIS72221.1"/>
    </source>
</evidence>
<dbReference type="OrthoDB" id="2554281at2759"/>
<keyword evidence="3" id="KW-1185">Reference proteome</keyword>
<dbReference type="KEGG" id="uma:UMAG_00636"/>
<evidence type="ECO:0000313" key="3">
    <source>
        <dbReference type="Proteomes" id="UP000000561"/>
    </source>
</evidence>
<reference evidence="2 3" key="1">
    <citation type="journal article" date="2006" name="Nature">
        <title>Insights from the genome of the biotrophic fungal plant pathogen Ustilago maydis.</title>
        <authorList>
            <person name="Kamper J."/>
            <person name="Kahmann R."/>
            <person name="Bolker M."/>
            <person name="Ma L.J."/>
            <person name="Brefort T."/>
            <person name="Saville B.J."/>
            <person name="Banuett F."/>
            <person name="Kronstad J.W."/>
            <person name="Gold S.E."/>
            <person name="Muller O."/>
            <person name="Perlin M.H."/>
            <person name="Wosten H.A."/>
            <person name="de Vries R."/>
            <person name="Ruiz-Herrera J."/>
            <person name="Reynaga-Pena C.G."/>
            <person name="Snetselaar K."/>
            <person name="McCann M."/>
            <person name="Perez-Martin J."/>
            <person name="Feldbrugge M."/>
            <person name="Basse C.W."/>
            <person name="Steinberg G."/>
            <person name="Ibeas J.I."/>
            <person name="Holloman W."/>
            <person name="Guzman P."/>
            <person name="Farman M."/>
            <person name="Stajich J.E."/>
            <person name="Sentandreu R."/>
            <person name="Gonzalez-Prieto J.M."/>
            <person name="Kennell J.C."/>
            <person name="Molina L."/>
            <person name="Schirawski J."/>
            <person name="Mendoza-Mendoza A."/>
            <person name="Greilinger D."/>
            <person name="Munch K."/>
            <person name="Rossel N."/>
            <person name="Scherer M."/>
            <person name="Vranes M."/>
            <person name="Ladendorf O."/>
            <person name="Vincon V."/>
            <person name="Fuchs U."/>
            <person name="Sandrock B."/>
            <person name="Meng S."/>
            <person name="Ho E.C."/>
            <person name="Cahill M.J."/>
            <person name="Boyce K.J."/>
            <person name="Klose J."/>
            <person name="Klosterman S.J."/>
            <person name="Deelstra H.J."/>
            <person name="Ortiz-Castellanos L."/>
            <person name="Li W."/>
            <person name="Sanchez-Alonso P."/>
            <person name="Schreier P.H."/>
            <person name="Hauser-Hahn I."/>
            <person name="Vaupel M."/>
            <person name="Koopmann E."/>
            <person name="Friedrich G."/>
            <person name="Voss H."/>
            <person name="Schluter T."/>
            <person name="Margolis J."/>
            <person name="Platt D."/>
            <person name="Swimmer C."/>
            <person name="Gnirke A."/>
            <person name="Chen F."/>
            <person name="Vysotskaia V."/>
            <person name="Mannhaupt G."/>
            <person name="Guldener U."/>
            <person name="Munsterkotter M."/>
            <person name="Haase D."/>
            <person name="Oesterheld M."/>
            <person name="Mewes H.W."/>
            <person name="Mauceli E.W."/>
            <person name="DeCaprio D."/>
            <person name="Wade C.M."/>
            <person name="Butler J."/>
            <person name="Young S."/>
            <person name="Jaffe D.B."/>
            <person name="Calvo S."/>
            <person name="Nusbaum C."/>
            <person name="Galagan J."/>
            <person name="Birren B.W."/>
        </authorList>
    </citation>
    <scope>NUCLEOTIDE SEQUENCE [LARGE SCALE GENOMIC DNA]</scope>
    <source>
        <strain evidence="3">DSM 14603 / FGSC 9021 / UM521</strain>
    </source>
</reference>
<proteinExistence type="predicted"/>
<feature type="compositionally biased region" description="Low complexity" evidence="1">
    <location>
        <begin position="186"/>
        <end position="195"/>
    </location>
</feature>